<keyword evidence="1" id="KW-0472">Membrane</keyword>
<evidence type="ECO:0000313" key="3">
    <source>
        <dbReference type="Proteomes" id="UP000037727"/>
    </source>
</evidence>
<sequence length="90" mass="9984">MKGYVELSLTSKISIEIDSWLEILANNSESEVSMTSTVDLLFSLAILLTLFFICSLSKILVLFLVNVNSEDNNESFIRFINGTSSSLLSL</sequence>
<dbReference type="EMBL" id="LJCS01000071">
    <property type="protein sequence ID" value="KOY60660.1"/>
    <property type="molecule type" value="Genomic_DNA"/>
</dbReference>
<dbReference type="Proteomes" id="UP000037727">
    <property type="component" value="Unassembled WGS sequence"/>
</dbReference>
<reference evidence="2 3" key="1">
    <citation type="submission" date="2015-09" db="EMBL/GenBank/DDBJ databases">
        <title>Draft genome sequence and assembly of Photorhabdus sp. VMG, a bacterial symbiont associated with Heterorhabditis zealandica.</title>
        <authorList>
            <person name="Naidoo S."/>
            <person name="Featherston J."/>
            <person name="Mothupi B."/>
            <person name="Gray V.M."/>
        </authorList>
    </citation>
    <scope>NUCLEOTIDE SEQUENCE [LARGE SCALE GENOMIC DNA]</scope>
    <source>
        <strain evidence="2 3">VMG</strain>
    </source>
</reference>
<accession>A0ABR5K7T3</accession>
<comment type="caution">
    <text evidence="2">The sequence shown here is derived from an EMBL/GenBank/DDBJ whole genome shotgun (WGS) entry which is preliminary data.</text>
</comment>
<evidence type="ECO:0000313" key="2">
    <source>
        <dbReference type="EMBL" id="KOY60660.1"/>
    </source>
</evidence>
<proteinExistence type="predicted"/>
<gene>
    <name evidence="2" type="ORF">AM629_18130</name>
</gene>
<name>A0ABR5K7T3_9GAMM</name>
<keyword evidence="3" id="KW-1185">Reference proteome</keyword>
<protein>
    <submittedName>
        <fullName evidence="2">Uncharacterized protein</fullName>
    </submittedName>
</protein>
<organism evidence="2 3">
    <name type="scientific">Photorhabdus heterorhabditis</name>
    <dbReference type="NCBI Taxonomy" id="880156"/>
    <lineage>
        <taxon>Bacteria</taxon>
        <taxon>Pseudomonadati</taxon>
        <taxon>Pseudomonadota</taxon>
        <taxon>Gammaproteobacteria</taxon>
        <taxon>Enterobacterales</taxon>
        <taxon>Morganellaceae</taxon>
        <taxon>Photorhabdus</taxon>
    </lineage>
</organism>
<evidence type="ECO:0000256" key="1">
    <source>
        <dbReference type="SAM" id="Phobius"/>
    </source>
</evidence>
<keyword evidence="1" id="KW-0812">Transmembrane</keyword>
<feature type="transmembrane region" description="Helical" evidence="1">
    <location>
        <begin position="40"/>
        <end position="65"/>
    </location>
</feature>
<keyword evidence="1" id="KW-1133">Transmembrane helix</keyword>